<dbReference type="PROSITE" id="PS50005">
    <property type="entry name" value="TPR"/>
    <property type="match status" value="3"/>
</dbReference>
<dbReference type="EMBL" id="NJBO01000001">
    <property type="protein sequence ID" value="TKJ44412.1"/>
    <property type="molecule type" value="Genomic_DNA"/>
</dbReference>
<evidence type="ECO:0000256" key="2">
    <source>
        <dbReference type="ARBA" id="ARBA00022803"/>
    </source>
</evidence>
<evidence type="ECO:0000256" key="3">
    <source>
        <dbReference type="PROSITE-ProRule" id="PRU00339"/>
    </source>
</evidence>
<keyword evidence="1" id="KW-0677">Repeat</keyword>
<dbReference type="InterPro" id="IPR011990">
    <property type="entry name" value="TPR-like_helical_dom_sf"/>
</dbReference>
<evidence type="ECO:0000256" key="6">
    <source>
        <dbReference type="SAM" id="Phobius"/>
    </source>
</evidence>
<dbReference type="PANTHER" id="PTHR44858">
    <property type="entry name" value="TETRATRICOPEPTIDE REPEAT PROTEIN 6"/>
    <property type="match status" value="1"/>
</dbReference>
<gene>
    <name evidence="7" type="ORF">CEE36_01330</name>
</gene>
<protein>
    <submittedName>
        <fullName evidence="7">Uncharacterized protein</fullName>
    </submittedName>
</protein>
<comment type="caution">
    <text evidence="7">The sequence shown here is derived from an EMBL/GenBank/DDBJ whole genome shotgun (WGS) entry which is preliminary data.</text>
</comment>
<dbReference type="SUPFAM" id="SSF48452">
    <property type="entry name" value="TPR-like"/>
    <property type="match status" value="1"/>
</dbReference>
<keyword evidence="6" id="KW-0472">Membrane</keyword>
<keyword evidence="2 3" id="KW-0802">TPR repeat</keyword>
<sequence>MRNWALLVTLFAIPLVGQVEESLRAEIDSLRVELKETQAQLERTQERFDSLVQFNTPIDLGERLTRAYEAGARNTTIIISVVAGVVGILGVLAAALGFARVGKVRDMLEKARDEIDKSRGELHKAREERFKAAEERGKTEEFTKKTEECASRAEEYLAKIEETMKRLDEVESKVGTLEDKITPEILLGELELGKKNYEEALKHFEKAIEKEPENAYAWFQKGYCLGELGRYEEELKAYEEAIRLRPDYAKAYGNKGVALSNLGRYDEALKVYDEVIRLKPDDAKAYGNRASALGNWGAKLLEAGESEEAMEKFKKAKESAEKAVEFSKGKIGYYNLACAQARLGEYDGALESLKEWKEKTEDFDPAHAWQDPDLAPLQKPPYRKRFIEIVGPPPEGLEKPKAKRKAKPKSTKPKKK</sequence>
<feature type="compositionally biased region" description="Basic residues" evidence="5">
    <location>
        <begin position="401"/>
        <end position="416"/>
    </location>
</feature>
<evidence type="ECO:0000313" key="8">
    <source>
        <dbReference type="Proteomes" id="UP000317778"/>
    </source>
</evidence>
<dbReference type="Proteomes" id="UP000317778">
    <property type="component" value="Unassembled WGS sequence"/>
</dbReference>
<evidence type="ECO:0000256" key="5">
    <source>
        <dbReference type="SAM" id="MobiDB-lite"/>
    </source>
</evidence>
<organism evidence="7 8">
    <name type="scientific">candidate division TA06 bacterium B3_TA06</name>
    <dbReference type="NCBI Taxonomy" id="2012487"/>
    <lineage>
        <taxon>Bacteria</taxon>
        <taxon>Bacteria division TA06</taxon>
    </lineage>
</organism>
<evidence type="ECO:0000256" key="4">
    <source>
        <dbReference type="SAM" id="Coils"/>
    </source>
</evidence>
<dbReference type="SMART" id="SM00028">
    <property type="entry name" value="TPR"/>
    <property type="match status" value="5"/>
</dbReference>
<reference evidence="7 8" key="1">
    <citation type="submission" date="2017-06" db="EMBL/GenBank/DDBJ databases">
        <title>Novel microbial phyla capable of carbon fixation and sulfur reduction in deep-sea sediments.</title>
        <authorList>
            <person name="Huang J."/>
            <person name="Baker B."/>
            <person name="Wang Y."/>
        </authorList>
    </citation>
    <scope>NUCLEOTIDE SEQUENCE [LARGE SCALE GENOMIC DNA]</scope>
    <source>
        <strain evidence="7">B3_TA06</strain>
    </source>
</reference>
<feature type="transmembrane region" description="Helical" evidence="6">
    <location>
        <begin position="77"/>
        <end position="99"/>
    </location>
</feature>
<keyword evidence="6" id="KW-0812">Transmembrane</keyword>
<dbReference type="AlphaFoldDB" id="A0A532VB85"/>
<feature type="region of interest" description="Disordered" evidence="5">
    <location>
        <begin position="387"/>
        <end position="416"/>
    </location>
</feature>
<dbReference type="InterPro" id="IPR050498">
    <property type="entry name" value="Ycf3"/>
</dbReference>
<accession>A0A532VB85</accession>
<feature type="repeat" description="TPR" evidence="3">
    <location>
        <begin position="249"/>
        <end position="282"/>
    </location>
</feature>
<dbReference type="Gene3D" id="1.25.40.10">
    <property type="entry name" value="Tetratricopeptide repeat domain"/>
    <property type="match status" value="2"/>
</dbReference>
<keyword evidence="4" id="KW-0175">Coiled coil</keyword>
<feature type="coiled-coil region" evidence="4">
    <location>
        <begin position="20"/>
        <end position="47"/>
    </location>
</feature>
<name>A0A532VB85_UNCT6</name>
<proteinExistence type="predicted"/>
<evidence type="ECO:0000256" key="1">
    <source>
        <dbReference type="ARBA" id="ARBA00022737"/>
    </source>
</evidence>
<dbReference type="PROSITE" id="PS50293">
    <property type="entry name" value="TPR_REGION"/>
    <property type="match status" value="2"/>
</dbReference>
<dbReference type="Pfam" id="PF13432">
    <property type="entry name" value="TPR_16"/>
    <property type="match status" value="1"/>
</dbReference>
<dbReference type="NCBIfam" id="NF047558">
    <property type="entry name" value="TPR_END_plus"/>
    <property type="match status" value="1"/>
</dbReference>
<dbReference type="Pfam" id="PF00515">
    <property type="entry name" value="TPR_1"/>
    <property type="match status" value="1"/>
</dbReference>
<feature type="coiled-coil region" evidence="4">
    <location>
        <begin position="101"/>
        <end position="207"/>
    </location>
</feature>
<evidence type="ECO:0000313" key="7">
    <source>
        <dbReference type="EMBL" id="TKJ44412.1"/>
    </source>
</evidence>
<dbReference type="InterPro" id="IPR019734">
    <property type="entry name" value="TPR_rpt"/>
</dbReference>
<feature type="repeat" description="TPR" evidence="3">
    <location>
        <begin position="181"/>
        <end position="214"/>
    </location>
</feature>
<keyword evidence="6" id="KW-1133">Transmembrane helix</keyword>
<feature type="repeat" description="TPR" evidence="3">
    <location>
        <begin position="215"/>
        <end position="248"/>
    </location>
</feature>
<dbReference type="PANTHER" id="PTHR44858:SF1">
    <property type="entry name" value="UDP-N-ACETYLGLUCOSAMINE--PEPTIDE N-ACETYLGLUCOSAMINYLTRANSFERASE SPINDLY-RELATED"/>
    <property type="match status" value="1"/>
</dbReference>